<dbReference type="Gramene" id="OQU80871">
    <property type="protein sequence ID" value="OQU80871"/>
    <property type="gene ID" value="SORBI_3007G201650"/>
</dbReference>
<accession>A0A1Z5RBL4</accession>
<organism evidence="1 2">
    <name type="scientific">Sorghum bicolor</name>
    <name type="common">Sorghum</name>
    <name type="synonym">Sorghum vulgare</name>
    <dbReference type="NCBI Taxonomy" id="4558"/>
    <lineage>
        <taxon>Eukaryota</taxon>
        <taxon>Viridiplantae</taxon>
        <taxon>Streptophyta</taxon>
        <taxon>Embryophyta</taxon>
        <taxon>Tracheophyta</taxon>
        <taxon>Spermatophyta</taxon>
        <taxon>Magnoliopsida</taxon>
        <taxon>Liliopsida</taxon>
        <taxon>Poales</taxon>
        <taxon>Poaceae</taxon>
        <taxon>PACMAD clade</taxon>
        <taxon>Panicoideae</taxon>
        <taxon>Andropogonodae</taxon>
        <taxon>Andropogoneae</taxon>
        <taxon>Sorghinae</taxon>
        <taxon>Sorghum</taxon>
    </lineage>
</organism>
<name>A0A1Z5RBL4_SORBI</name>
<evidence type="ECO:0000313" key="1">
    <source>
        <dbReference type="EMBL" id="OQU80871.1"/>
    </source>
</evidence>
<gene>
    <name evidence="1" type="ORF">SORBI_3007G201650</name>
</gene>
<evidence type="ECO:0000313" key="2">
    <source>
        <dbReference type="Proteomes" id="UP000000768"/>
    </source>
</evidence>
<dbReference type="InParanoid" id="A0A1Z5RBL4"/>
<reference evidence="2" key="2">
    <citation type="journal article" date="2018" name="Plant J.">
        <title>The Sorghum bicolor reference genome: improved assembly, gene annotations, a transcriptome atlas, and signatures of genome organization.</title>
        <authorList>
            <person name="McCormick R.F."/>
            <person name="Truong S.K."/>
            <person name="Sreedasyam A."/>
            <person name="Jenkins J."/>
            <person name="Shu S."/>
            <person name="Sims D."/>
            <person name="Kennedy M."/>
            <person name="Amirebrahimi M."/>
            <person name="Weers B.D."/>
            <person name="McKinley B."/>
            <person name="Mattison A."/>
            <person name="Morishige D.T."/>
            <person name="Grimwood J."/>
            <person name="Schmutz J."/>
            <person name="Mullet J.E."/>
        </authorList>
    </citation>
    <scope>NUCLEOTIDE SEQUENCE [LARGE SCALE GENOMIC DNA]</scope>
    <source>
        <strain evidence="2">cv. BTx623</strain>
    </source>
</reference>
<reference evidence="1 2" key="1">
    <citation type="journal article" date="2009" name="Nature">
        <title>The Sorghum bicolor genome and the diversification of grasses.</title>
        <authorList>
            <person name="Paterson A.H."/>
            <person name="Bowers J.E."/>
            <person name="Bruggmann R."/>
            <person name="Dubchak I."/>
            <person name="Grimwood J."/>
            <person name="Gundlach H."/>
            <person name="Haberer G."/>
            <person name="Hellsten U."/>
            <person name="Mitros T."/>
            <person name="Poliakov A."/>
            <person name="Schmutz J."/>
            <person name="Spannagl M."/>
            <person name="Tang H."/>
            <person name="Wang X."/>
            <person name="Wicker T."/>
            <person name="Bharti A.K."/>
            <person name="Chapman J."/>
            <person name="Feltus F.A."/>
            <person name="Gowik U."/>
            <person name="Grigoriev I.V."/>
            <person name="Lyons E."/>
            <person name="Maher C.A."/>
            <person name="Martis M."/>
            <person name="Narechania A."/>
            <person name="Otillar R.P."/>
            <person name="Penning B.W."/>
            <person name="Salamov A.A."/>
            <person name="Wang Y."/>
            <person name="Zhang L."/>
            <person name="Carpita N.C."/>
            <person name="Freeling M."/>
            <person name="Gingle A.R."/>
            <person name="Hash C.T."/>
            <person name="Keller B."/>
            <person name="Klein P."/>
            <person name="Kresovich S."/>
            <person name="McCann M.C."/>
            <person name="Ming R."/>
            <person name="Peterson D.G."/>
            <person name="Mehboob-ur-Rahman"/>
            <person name="Ware D."/>
            <person name="Westhoff P."/>
            <person name="Mayer K.F."/>
            <person name="Messing J."/>
            <person name="Rokhsar D.S."/>
        </authorList>
    </citation>
    <scope>NUCLEOTIDE SEQUENCE [LARGE SCALE GENOMIC DNA]</scope>
    <source>
        <strain evidence="2">cv. BTx623</strain>
    </source>
</reference>
<proteinExistence type="predicted"/>
<sequence length="93" mass="10369">MQCTSAVKASGESEGLETGDQLRSCCRRTRLGVFVPHRLCTATAASKRRTIRNTCSLKAGQWLWSGRHHAVVWTLGDLLWTLGKARSSTRCRH</sequence>
<dbReference type="Proteomes" id="UP000000768">
    <property type="component" value="Chromosome 7"/>
</dbReference>
<keyword evidence="2" id="KW-1185">Reference proteome</keyword>
<dbReference type="AlphaFoldDB" id="A0A1Z5RBL4"/>
<protein>
    <submittedName>
        <fullName evidence="1">Uncharacterized protein</fullName>
    </submittedName>
</protein>
<dbReference type="EMBL" id="CM000766">
    <property type="protein sequence ID" value="OQU80871.1"/>
    <property type="molecule type" value="Genomic_DNA"/>
</dbReference>